<dbReference type="PROSITE" id="PS50011">
    <property type="entry name" value="PROTEIN_KINASE_DOM"/>
    <property type="match status" value="1"/>
</dbReference>
<dbReference type="Pfam" id="PF00069">
    <property type="entry name" value="Pkinase"/>
    <property type="match status" value="1"/>
</dbReference>
<evidence type="ECO:0000256" key="9">
    <source>
        <dbReference type="ARBA" id="ARBA00022840"/>
    </source>
</evidence>
<evidence type="ECO:0000256" key="10">
    <source>
        <dbReference type="PROSITE-ProRule" id="PRU00221"/>
    </source>
</evidence>
<protein>
    <recommendedName>
        <fullName evidence="2">non-specific serine/threonine protein kinase</fullName>
        <ecNumber evidence="2">2.7.11.1</ecNumber>
    </recommendedName>
</protein>
<dbReference type="InterPro" id="IPR036322">
    <property type="entry name" value="WD40_repeat_dom_sf"/>
</dbReference>
<evidence type="ECO:0000256" key="1">
    <source>
        <dbReference type="ARBA" id="ARBA00004419"/>
    </source>
</evidence>
<dbReference type="PROSITE" id="PS50082">
    <property type="entry name" value="WD_REPEATS_2"/>
    <property type="match status" value="2"/>
</dbReference>
<evidence type="ECO:0000256" key="5">
    <source>
        <dbReference type="ARBA" id="ARBA00022679"/>
    </source>
</evidence>
<proteinExistence type="predicted"/>
<dbReference type="InterPro" id="IPR016024">
    <property type="entry name" value="ARM-type_fold"/>
</dbReference>
<keyword evidence="7" id="KW-0547">Nucleotide-binding</keyword>
<dbReference type="InterPro" id="IPR001680">
    <property type="entry name" value="WD40_rpt"/>
</dbReference>
<dbReference type="GO" id="GO:0034271">
    <property type="term" value="C:phosphatidylinositol 3-kinase complex, class III, type I"/>
    <property type="evidence" value="ECO:0000318"/>
    <property type="project" value="GO_Central"/>
</dbReference>
<keyword evidence="3" id="KW-0723">Serine/threonine-protein kinase</keyword>
<dbReference type="SUPFAM" id="SSF50978">
    <property type="entry name" value="WD40 repeat-like"/>
    <property type="match status" value="1"/>
</dbReference>
<dbReference type="EC" id="2.7.11.1" evidence="2"/>
<dbReference type="SUPFAM" id="SSF48371">
    <property type="entry name" value="ARM repeat"/>
    <property type="match status" value="1"/>
</dbReference>
<dbReference type="Gene3D" id="2.130.10.10">
    <property type="entry name" value="YVTN repeat-like/Quinoprotein amine dehydrogenase"/>
    <property type="match status" value="3"/>
</dbReference>
<dbReference type="STRING" id="6669.E9G418"/>
<dbReference type="Proteomes" id="UP000000305">
    <property type="component" value="Unassembled WGS sequence"/>
</dbReference>
<dbReference type="CDD" id="cd13980">
    <property type="entry name" value="STKc_Vps15"/>
    <property type="match status" value="1"/>
</dbReference>
<dbReference type="InterPro" id="IPR011989">
    <property type="entry name" value="ARM-like"/>
</dbReference>
<dbReference type="GO" id="GO:0034272">
    <property type="term" value="C:phosphatidylinositol 3-kinase complex, class III, type II"/>
    <property type="evidence" value="ECO:0000318"/>
    <property type="project" value="GO_Central"/>
</dbReference>
<dbReference type="OrthoDB" id="242910at2759"/>
<dbReference type="Pfam" id="PF22956">
    <property type="entry name" value="VPS15-like_hel"/>
    <property type="match status" value="1"/>
</dbReference>
<dbReference type="OMA" id="MLMMRID"/>
<dbReference type="InterPro" id="IPR008271">
    <property type="entry name" value="Ser/Thr_kinase_AS"/>
</dbReference>
<dbReference type="GO" id="GO:0045324">
    <property type="term" value="P:late endosome to vacuole transport"/>
    <property type="evidence" value="ECO:0000318"/>
    <property type="project" value="GO_Central"/>
</dbReference>
<keyword evidence="6" id="KW-0677">Repeat</keyword>
<dbReference type="InterPro" id="IPR055231">
    <property type="entry name" value="2AA_helical"/>
</dbReference>
<dbReference type="SUPFAM" id="SSF56112">
    <property type="entry name" value="Protein kinase-like (PK-like)"/>
    <property type="match status" value="1"/>
</dbReference>
<evidence type="ECO:0000256" key="8">
    <source>
        <dbReference type="ARBA" id="ARBA00022777"/>
    </source>
</evidence>
<dbReference type="PROSITE" id="PS00108">
    <property type="entry name" value="PROTEIN_KINASE_ST"/>
    <property type="match status" value="1"/>
</dbReference>
<comment type="subcellular location">
    <subcellularLocation>
        <location evidence="1">Cytoplasmic vesicle</location>
        <location evidence="1">Autophagosome</location>
    </subcellularLocation>
</comment>
<keyword evidence="4 10" id="KW-0853">WD repeat</keyword>
<dbReference type="HOGENOM" id="CLU_001696_0_0_1"/>
<dbReference type="PANTHER" id="PTHR17583:SF0">
    <property type="entry name" value="PHOSPHOINOSITIDE 3-KINASE REGULATORY SUBUNIT 4"/>
    <property type="match status" value="1"/>
</dbReference>
<dbReference type="InParanoid" id="E9G418"/>
<dbReference type="Gene3D" id="1.10.510.10">
    <property type="entry name" value="Transferase(Phosphotransferase) domain 1"/>
    <property type="match status" value="1"/>
</dbReference>
<dbReference type="InterPro" id="IPR000719">
    <property type="entry name" value="Prot_kinase_dom"/>
</dbReference>
<gene>
    <name evidence="12" type="ORF">DAPPUDRAFT_45609</name>
</gene>
<dbReference type="InterPro" id="IPR015943">
    <property type="entry name" value="WD40/YVTN_repeat-like_dom_sf"/>
</dbReference>
<sequence>MGNQLAGTVPTQILPVEHYLQDLSDLEYDSSLGSTRFFKVARARHKGALVVVKVFVLHDPTLPLVEHKEKLEYLNRELSPKYNCLPFAKPVLTDKAVFLIRQYVKANSYDRLSTRPFLTLLEKKWIAYQLLKALSYCHSKGICHGDIKLENMLVTSWVWLLLTDFASYKPALLPEDNPADFSYFFDTSRRRTCYVAPERFQMTSAAPDGSTVPMSQSMMVDTFIPPYQLTPTMDIFAAGCSLIELFTEGQAPFDFAQLLAYRSQEMSTSPVLQKMEDSAVRDLLLNMIQLVPEKRLSADEYLQWQRGNVFPECFYGSIYEYMQTLTQPQWGPADTKIDKIHRDLPDLVRDLSPTESGLLIIANVVLSSLRSLQYSSSKLKALVILQQLCPHLTDEIILDRILPYIMHMLSDGNSRVRSSALKLLAASLSPVRRLPRSDANVFSEYILPVINSLAQDTSGLVRCTLAQHVADLAEIALKFLELSHWRVEANVTTPTSEIPGGALNWCNTNGFESELQALQESFQTLVSTLLTDSNSQVRRTLLEYSVAKLCVFFGRQRASDVIFSHVITFLNDKNDRHLRGSFFDCLAGVASYIGWCSAPICQPLLQQGLSDAEEFVAVKAVESMIGLTQLGLLPKATMLGLLHDTASFLIHPNRWIRYAVVGFICCAARNLNAVDVQCRLAAILDPYLRYHVVQMDQESLLLEALQPPISRGIWDNVIKCHDIQLLLSTLAERIESRKTGKDWIPHPAEINGPIKTLLRRLGSEGLNPTTEEQLLRMKEIVLKLQRHKSVVEQSKQTWNEQAVIHLSTVKSRSVDLHSTEMLMKAMEWLHMFGPPPTVLPDQQRKEFESAEILQPEAEYRPQRVNSSVLPCNAELQRLLSRRTAQEHVSALARRMVASGVEARAFCVRAPNWVPKGVLIAHLHEHKAAVTRLAAIRNTSYFASGSMDGSVKIWDCIKFEGRNVANRSRQTCTRMGSGITSLTTIQSGASLASASSNGMIHVMRIETGSCSTRSTLTHHKQLDLNQEGSVVDLQSLDYGNQSVLVYATLMGSIVGWDLRSPGVAWKLEHNLRHGVITSMCIDPSQSWLAIGTDNGVHICWDLRFRLPVASVNHPGGARVLRLLCHPTQPSCLISAVNHNNEISIWDWENQSRTLALWASPTPPLSSYQGSCHNSYGAFIGCRIGGHNKPFILSGGSDLRLRYWDLFNPEQSALISGGAYDTIRNQDVSYDLRLVDGVEVIQETQKPTSSPIASHGVYCDDYNPPSGHADVISDITMVQGSQSYIVSASKDGVVKVWK</sequence>
<dbReference type="PROSITE" id="PS50294">
    <property type="entry name" value="WD_REPEATS_REGION"/>
    <property type="match status" value="2"/>
</dbReference>
<reference evidence="12 13" key="1">
    <citation type="journal article" date="2011" name="Science">
        <title>The ecoresponsive genome of Daphnia pulex.</title>
        <authorList>
            <person name="Colbourne J.K."/>
            <person name="Pfrender M.E."/>
            <person name="Gilbert D."/>
            <person name="Thomas W.K."/>
            <person name="Tucker A."/>
            <person name="Oakley T.H."/>
            <person name="Tokishita S."/>
            <person name="Aerts A."/>
            <person name="Arnold G.J."/>
            <person name="Basu M.K."/>
            <person name="Bauer D.J."/>
            <person name="Caceres C.E."/>
            <person name="Carmel L."/>
            <person name="Casola C."/>
            <person name="Choi J.H."/>
            <person name="Detter J.C."/>
            <person name="Dong Q."/>
            <person name="Dusheyko S."/>
            <person name="Eads B.D."/>
            <person name="Frohlich T."/>
            <person name="Geiler-Samerotte K.A."/>
            <person name="Gerlach D."/>
            <person name="Hatcher P."/>
            <person name="Jogdeo S."/>
            <person name="Krijgsveld J."/>
            <person name="Kriventseva E.V."/>
            <person name="Kultz D."/>
            <person name="Laforsch C."/>
            <person name="Lindquist E."/>
            <person name="Lopez J."/>
            <person name="Manak J.R."/>
            <person name="Muller J."/>
            <person name="Pangilinan J."/>
            <person name="Patwardhan R.P."/>
            <person name="Pitluck S."/>
            <person name="Pritham E.J."/>
            <person name="Rechtsteiner A."/>
            <person name="Rho M."/>
            <person name="Rogozin I.B."/>
            <person name="Sakarya O."/>
            <person name="Salamov A."/>
            <person name="Schaack S."/>
            <person name="Shapiro H."/>
            <person name="Shiga Y."/>
            <person name="Skalitzky C."/>
            <person name="Smith Z."/>
            <person name="Souvorov A."/>
            <person name="Sung W."/>
            <person name="Tang Z."/>
            <person name="Tsuchiya D."/>
            <person name="Tu H."/>
            <person name="Vos H."/>
            <person name="Wang M."/>
            <person name="Wolf Y.I."/>
            <person name="Yamagata H."/>
            <person name="Yamada T."/>
            <person name="Ye Y."/>
            <person name="Shaw J.R."/>
            <person name="Andrews J."/>
            <person name="Crease T.J."/>
            <person name="Tang H."/>
            <person name="Lucas S.M."/>
            <person name="Robertson H.M."/>
            <person name="Bork P."/>
            <person name="Koonin E.V."/>
            <person name="Zdobnov E.M."/>
            <person name="Grigoriev I.V."/>
            <person name="Lynch M."/>
            <person name="Boore J.L."/>
        </authorList>
    </citation>
    <scope>NUCLEOTIDE SEQUENCE [LARGE SCALE GENOMIC DNA]</scope>
</reference>
<dbReference type="SMART" id="SM00320">
    <property type="entry name" value="WD40"/>
    <property type="match status" value="6"/>
</dbReference>
<dbReference type="eggNOG" id="KOG1240">
    <property type="taxonomic scope" value="Eukaryota"/>
</dbReference>
<dbReference type="GO" id="GO:0006623">
    <property type="term" value="P:protein targeting to vacuole"/>
    <property type="evidence" value="ECO:0000318"/>
    <property type="project" value="GO_Central"/>
</dbReference>
<feature type="repeat" description="WD" evidence="10">
    <location>
        <begin position="1263"/>
        <end position="1296"/>
    </location>
</feature>
<evidence type="ECO:0000256" key="4">
    <source>
        <dbReference type="ARBA" id="ARBA00022574"/>
    </source>
</evidence>
<dbReference type="PRINTS" id="PR00320">
    <property type="entry name" value="GPROTEINBRPT"/>
</dbReference>
<keyword evidence="8" id="KW-0418">Kinase</keyword>
<evidence type="ECO:0000313" key="13">
    <source>
        <dbReference type="Proteomes" id="UP000000305"/>
    </source>
</evidence>
<dbReference type="KEGG" id="dpx:DAPPUDRAFT_45609"/>
<evidence type="ECO:0000259" key="11">
    <source>
        <dbReference type="PROSITE" id="PS50011"/>
    </source>
</evidence>
<feature type="domain" description="Protein kinase" evidence="11">
    <location>
        <begin position="26"/>
        <end position="311"/>
    </location>
</feature>
<evidence type="ECO:0000256" key="3">
    <source>
        <dbReference type="ARBA" id="ARBA00022527"/>
    </source>
</evidence>
<dbReference type="FunFam" id="1.25.10.10:FF:000370">
    <property type="entry name" value="phosphoinositide 3-kinase regulatory subunit 4-like"/>
    <property type="match status" value="1"/>
</dbReference>
<evidence type="ECO:0000256" key="7">
    <source>
        <dbReference type="ARBA" id="ARBA00022741"/>
    </source>
</evidence>
<evidence type="ECO:0000256" key="2">
    <source>
        <dbReference type="ARBA" id="ARBA00012513"/>
    </source>
</evidence>
<dbReference type="InterPro" id="IPR020472">
    <property type="entry name" value="WD40_PAC1"/>
</dbReference>
<keyword evidence="9" id="KW-0067">ATP-binding</keyword>
<dbReference type="Gene3D" id="1.25.10.10">
    <property type="entry name" value="Leucine-rich Repeat Variant"/>
    <property type="match status" value="2"/>
</dbReference>
<feature type="repeat" description="WD" evidence="10">
    <location>
        <begin position="922"/>
        <end position="954"/>
    </location>
</feature>
<keyword evidence="5" id="KW-0808">Transferase</keyword>
<name>E9G418_DAPPU</name>
<dbReference type="GO" id="GO:0000425">
    <property type="term" value="P:pexophagy"/>
    <property type="evidence" value="ECO:0000318"/>
    <property type="project" value="GO_Central"/>
</dbReference>
<dbReference type="FunFam" id="1.10.510.10:FF:000497">
    <property type="entry name" value="Phosphoinositide 3-kinase regulatory subunit"/>
    <property type="match status" value="1"/>
</dbReference>
<keyword evidence="13" id="KW-1185">Reference proteome</keyword>
<dbReference type="GO" id="GO:0005524">
    <property type="term" value="F:ATP binding"/>
    <property type="evidence" value="ECO:0007669"/>
    <property type="project" value="UniProtKB-KW"/>
</dbReference>
<dbReference type="PANTHER" id="PTHR17583">
    <property type="entry name" value="PHOSPHOINOSITIDE 3-KINASE REGULATORY SUBUNIT 4"/>
    <property type="match status" value="1"/>
</dbReference>
<dbReference type="GO" id="GO:0004674">
    <property type="term" value="F:protein serine/threonine kinase activity"/>
    <property type="evidence" value="ECO:0000318"/>
    <property type="project" value="GO_Central"/>
</dbReference>
<dbReference type="InterPro" id="IPR011009">
    <property type="entry name" value="Kinase-like_dom_sf"/>
</dbReference>
<dbReference type="FunCoup" id="E9G418">
    <property type="interactions" value="1165"/>
</dbReference>
<dbReference type="GO" id="GO:0071561">
    <property type="term" value="C:nucleus-vacuole junction"/>
    <property type="evidence" value="ECO:0000318"/>
    <property type="project" value="GO_Central"/>
</dbReference>
<accession>E9G418</accession>
<dbReference type="InterPro" id="IPR045162">
    <property type="entry name" value="Vps15-like"/>
</dbReference>
<evidence type="ECO:0000313" key="12">
    <source>
        <dbReference type="EMBL" id="EFX85886.1"/>
    </source>
</evidence>
<dbReference type="PhylomeDB" id="E9G418"/>
<organism evidence="12 13">
    <name type="scientific">Daphnia pulex</name>
    <name type="common">Water flea</name>
    <dbReference type="NCBI Taxonomy" id="6669"/>
    <lineage>
        <taxon>Eukaryota</taxon>
        <taxon>Metazoa</taxon>
        <taxon>Ecdysozoa</taxon>
        <taxon>Arthropoda</taxon>
        <taxon>Crustacea</taxon>
        <taxon>Branchiopoda</taxon>
        <taxon>Diplostraca</taxon>
        <taxon>Cladocera</taxon>
        <taxon>Anomopoda</taxon>
        <taxon>Daphniidae</taxon>
        <taxon>Daphnia</taxon>
    </lineage>
</organism>
<dbReference type="EMBL" id="GL732531">
    <property type="protein sequence ID" value="EFX85886.1"/>
    <property type="molecule type" value="Genomic_DNA"/>
</dbReference>
<dbReference type="SMART" id="SM00220">
    <property type="entry name" value="S_TKc"/>
    <property type="match status" value="1"/>
</dbReference>
<dbReference type="GO" id="GO:0005770">
    <property type="term" value="C:late endosome"/>
    <property type="evidence" value="ECO:0000318"/>
    <property type="project" value="GO_Central"/>
</dbReference>
<evidence type="ECO:0000256" key="6">
    <source>
        <dbReference type="ARBA" id="ARBA00022737"/>
    </source>
</evidence>
<dbReference type="GO" id="GO:0005776">
    <property type="term" value="C:autophagosome"/>
    <property type="evidence" value="ECO:0007669"/>
    <property type="project" value="UniProtKB-SubCell"/>
</dbReference>
<dbReference type="Pfam" id="PF00400">
    <property type="entry name" value="WD40"/>
    <property type="match status" value="2"/>
</dbReference>
<dbReference type="FunFam" id="2.130.10.10:FF:001537">
    <property type="entry name" value="Phosphoinositide 3-kinase regulatory subunit 4"/>
    <property type="match status" value="1"/>
</dbReference>